<gene>
    <name evidence="1" type="ORF">VP1G_11475</name>
</gene>
<evidence type="ECO:0000313" key="2">
    <source>
        <dbReference type="Proteomes" id="UP000078576"/>
    </source>
</evidence>
<dbReference type="EMBL" id="KN714850">
    <property type="protein sequence ID" value="KUI62995.1"/>
    <property type="molecule type" value="Genomic_DNA"/>
</dbReference>
<proteinExistence type="predicted"/>
<name>A0A194VG59_CYTMA</name>
<protein>
    <submittedName>
        <fullName evidence="1">Uncharacterized protein</fullName>
    </submittedName>
</protein>
<evidence type="ECO:0000313" key="1">
    <source>
        <dbReference type="EMBL" id="KUI62995.1"/>
    </source>
</evidence>
<reference evidence="2" key="1">
    <citation type="submission" date="2014-12" db="EMBL/GenBank/DDBJ databases">
        <title>Genome Sequence of Valsa Canker Pathogens Uncovers a Specific Adaption of Colonization on Woody Bark.</title>
        <authorList>
            <person name="Yin Z."/>
            <person name="Liu H."/>
            <person name="Gao X."/>
            <person name="Li Z."/>
            <person name="Song N."/>
            <person name="Ke X."/>
            <person name="Dai Q."/>
            <person name="Wu Y."/>
            <person name="Sun Y."/>
            <person name="Xu J.-R."/>
            <person name="Kang Z.K."/>
            <person name="Wang L."/>
            <person name="Huang L."/>
        </authorList>
    </citation>
    <scope>NUCLEOTIDE SEQUENCE [LARGE SCALE GENOMIC DNA]</scope>
    <source>
        <strain evidence="2">SXYL134</strain>
    </source>
</reference>
<dbReference type="AlphaFoldDB" id="A0A194VG59"/>
<keyword evidence="2" id="KW-1185">Reference proteome</keyword>
<dbReference type="Proteomes" id="UP000078576">
    <property type="component" value="Unassembled WGS sequence"/>
</dbReference>
<organism evidence="1 2">
    <name type="scientific">Cytospora mali</name>
    <name type="common">Apple Valsa canker fungus</name>
    <name type="synonym">Valsa mali</name>
    <dbReference type="NCBI Taxonomy" id="578113"/>
    <lineage>
        <taxon>Eukaryota</taxon>
        <taxon>Fungi</taxon>
        <taxon>Dikarya</taxon>
        <taxon>Ascomycota</taxon>
        <taxon>Pezizomycotina</taxon>
        <taxon>Sordariomycetes</taxon>
        <taxon>Sordariomycetidae</taxon>
        <taxon>Diaporthales</taxon>
        <taxon>Cytosporaceae</taxon>
        <taxon>Cytospora</taxon>
    </lineage>
</organism>
<sequence length="100" mass="11137">MAIPLFWHPQPGRLEPCLSSKITGGSVISNCVEKSITPVESESIYRGCCADCSRLRAKGKVPNHYKDMGFSEKRAGYCNNTNRNRSSKKQVKSPKFCVIL</sequence>
<dbReference type="OrthoDB" id="5235363at2759"/>
<accession>A0A194VG59</accession>